<dbReference type="AlphaFoldDB" id="A0A565BKT4"/>
<organism evidence="2 3">
    <name type="scientific">Arabis nemorensis</name>
    <dbReference type="NCBI Taxonomy" id="586526"/>
    <lineage>
        <taxon>Eukaryota</taxon>
        <taxon>Viridiplantae</taxon>
        <taxon>Streptophyta</taxon>
        <taxon>Embryophyta</taxon>
        <taxon>Tracheophyta</taxon>
        <taxon>Spermatophyta</taxon>
        <taxon>Magnoliopsida</taxon>
        <taxon>eudicotyledons</taxon>
        <taxon>Gunneridae</taxon>
        <taxon>Pentapetalae</taxon>
        <taxon>rosids</taxon>
        <taxon>malvids</taxon>
        <taxon>Brassicales</taxon>
        <taxon>Brassicaceae</taxon>
        <taxon>Arabideae</taxon>
        <taxon>Arabis</taxon>
    </lineage>
</organism>
<keyword evidence="3" id="KW-1185">Reference proteome</keyword>
<proteinExistence type="predicted"/>
<dbReference type="Proteomes" id="UP000489600">
    <property type="component" value="Unassembled WGS sequence"/>
</dbReference>
<gene>
    <name evidence="2" type="ORF">ANE_LOCUS12242</name>
</gene>
<sequence length="74" mass="8368">MTSSIALAKEWLDAQDNMPLPNRPSAPQPRREDEDLTICQSDTTWNADSKKAGLGWFIRSHDNQNIEKSQSSTH</sequence>
<evidence type="ECO:0000313" key="3">
    <source>
        <dbReference type="Proteomes" id="UP000489600"/>
    </source>
</evidence>
<evidence type="ECO:0000313" key="2">
    <source>
        <dbReference type="EMBL" id="VVB01798.1"/>
    </source>
</evidence>
<reference evidence="2" key="1">
    <citation type="submission" date="2019-07" db="EMBL/GenBank/DDBJ databases">
        <authorList>
            <person name="Dittberner H."/>
        </authorList>
    </citation>
    <scope>NUCLEOTIDE SEQUENCE [LARGE SCALE GENOMIC DNA]</scope>
</reference>
<protein>
    <submittedName>
        <fullName evidence="2">Uncharacterized protein</fullName>
    </submittedName>
</protein>
<evidence type="ECO:0000256" key="1">
    <source>
        <dbReference type="SAM" id="MobiDB-lite"/>
    </source>
</evidence>
<feature type="region of interest" description="Disordered" evidence="1">
    <location>
        <begin position="12"/>
        <end position="34"/>
    </location>
</feature>
<comment type="caution">
    <text evidence="2">The sequence shown here is derived from an EMBL/GenBank/DDBJ whole genome shotgun (WGS) entry which is preliminary data.</text>
</comment>
<name>A0A565BKT4_9BRAS</name>
<dbReference type="EMBL" id="CABITT030000004">
    <property type="protein sequence ID" value="VVB01798.1"/>
    <property type="molecule type" value="Genomic_DNA"/>
</dbReference>
<accession>A0A565BKT4</accession>